<comment type="similarity">
    <text evidence="2">Belongs to the mitochondrion-specific ribosomal protein mL50 family.</text>
</comment>
<comment type="subcellular location">
    <subcellularLocation>
        <location evidence="1">Mitochondrion</location>
    </subcellularLocation>
</comment>
<dbReference type="GO" id="GO:0005762">
    <property type="term" value="C:mitochondrial large ribosomal subunit"/>
    <property type="evidence" value="ECO:0007669"/>
    <property type="project" value="TreeGrafter"/>
</dbReference>
<sequence>MFACQRIALNVSKRQFHTVPAISAAEGLFGKFNPWANKTQPEQVVTPAQPTNQDITTFNVKYQDADDIASWKRTDVLTNHEEIESAVKSVILQHVQGATETNWKDLSIDDLNTKFKILKDSIKETGKEVPNYELNGLETTKDVLAYFKTGGPLEAQKVTIEAYFEENRESLPKNLTFVPRE</sequence>
<dbReference type="AlphaFoldDB" id="A0A8H7V5N8"/>
<dbReference type="Gene3D" id="1.10.1200.10">
    <property type="entry name" value="ACP-like"/>
    <property type="match status" value="1"/>
</dbReference>
<keyword evidence="5" id="KW-0687">Ribonucleoprotein</keyword>
<evidence type="ECO:0000256" key="2">
    <source>
        <dbReference type="ARBA" id="ARBA00008860"/>
    </source>
</evidence>
<dbReference type="Proteomes" id="UP000603453">
    <property type="component" value="Unassembled WGS sequence"/>
</dbReference>
<gene>
    <name evidence="8" type="ORF">INT47_009380</name>
</gene>
<evidence type="ECO:0000256" key="7">
    <source>
        <dbReference type="ARBA" id="ARBA00035398"/>
    </source>
</evidence>
<reference evidence="8" key="1">
    <citation type="submission" date="2020-12" db="EMBL/GenBank/DDBJ databases">
        <title>Metabolic potential, ecology and presence of endohyphal bacteria is reflected in genomic diversity of Mucoromycotina.</title>
        <authorList>
            <person name="Muszewska A."/>
            <person name="Okrasinska A."/>
            <person name="Steczkiewicz K."/>
            <person name="Drgas O."/>
            <person name="Orlowska M."/>
            <person name="Perlinska-Lenart U."/>
            <person name="Aleksandrzak-Piekarczyk T."/>
            <person name="Szatraj K."/>
            <person name="Zielenkiewicz U."/>
            <person name="Pilsyk S."/>
            <person name="Malc E."/>
            <person name="Mieczkowski P."/>
            <person name="Kruszewska J.S."/>
            <person name="Biernat P."/>
            <person name="Pawlowska J."/>
        </authorList>
    </citation>
    <scope>NUCLEOTIDE SEQUENCE</scope>
    <source>
        <strain evidence="8">WA0000017839</strain>
    </source>
</reference>
<keyword evidence="9" id="KW-1185">Reference proteome</keyword>
<organism evidence="8 9">
    <name type="scientific">Mucor saturninus</name>
    <dbReference type="NCBI Taxonomy" id="64648"/>
    <lineage>
        <taxon>Eukaryota</taxon>
        <taxon>Fungi</taxon>
        <taxon>Fungi incertae sedis</taxon>
        <taxon>Mucoromycota</taxon>
        <taxon>Mucoromycotina</taxon>
        <taxon>Mucoromycetes</taxon>
        <taxon>Mucorales</taxon>
        <taxon>Mucorineae</taxon>
        <taxon>Mucoraceae</taxon>
        <taxon>Mucor</taxon>
    </lineage>
</organism>
<evidence type="ECO:0000313" key="9">
    <source>
        <dbReference type="Proteomes" id="UP000603453"/>
    </source>
</evidence>
<dbReference type="Pfam" id="PF10501">
    <property type="entry name" value="Ribosomal_L50"/>
    <property type="match status" value="1"/>
</dbReference>
<keyword evidence="4" id="KW-0496">Mitochondrion</keyword>
<proteinExistence type="inferred from homology"/>
<evidence type="ECO:0000313" key="8">
    <source>
        <dbReference type="EMBL" id="KAG2204338.1"/>
    </source>
</evidence>
<dbReference type="PANTHER" id="PTHR31542">
    <property type="entry name" value="39A RIBOSOMAL PROTEIN L50, MITOCHONDRIAL"/>
    <property type="match status" value="1"/>
</dbReference>
<dbReference type="InterPro" id="IPR036736">
    <property type="entry name" value="ACP-like_sf"/>
</dbReference>
<evidence type="ECO:0000256" key="6">
    <source>
        <dbReference type="ARBA" id="ARBA00035183"/>
    </source>
</evidence>
<protein>
    <recommendedName>
        <fullName evidence="6">Large ribosomal subunit protein mL50</fullName>
    </recommendedName>
    <alternativeName>
        <fullName evidence="7">39S ribosomal protein L50, mitochondrial</fullName>
    </alternativeName>
</protein>
<dbReference type="PANTHER" id="PTHR31542:SF1">
    <property type="entry name" value="LARGE RIBOSOMAL SUBUNIT PROTEIN ML50"/>
    <property type="match status" value="1"/>
</dbReference>
<evidence type="ECO:0000256" key="4">
    <source>
        <dbReference type="ARBA" id="ARBA00023128"/>
    </source>
</evidence>
<evidence type="ECO:0000256" key="5">
    <source>
        <dbReference type="ARBA" id="ARBA00023274"/>
    </source>
</evidence>
<comment type="caution">
    <text evidence="8">The sequence shown here is derived from an EMBL/GenBank/DDBJ whole genome shotgun (WGS) entry which is preliminary data.</text>
</comment>
<dbReference type="InterPro" id="IPR018305">
    <property type="entry name" value="Ribosomal_m50"/>
</dbReference>
<evidence type="ECO:0000256" key="1">
    <source>
        <dbReference type="ARBA" id="ARBA00004173"/>
    </source>
</evidence>
<evidence type="ECO:0000256" key="3">
    <source>
        <dbReference type="ARBA" id="ARBA00022980"/>
    </source>
</evidence>
<dbReference type="OrthoDB" id="6220758at2759"/>
<keyword evidence="3" id="KW-0689">Ribosomal protein</keyword>
<dbReference type="EMBL" id="JAEPRD010000045">
    <property type="protein sequence ID" value="KAG2204338.1"/>
    <property type="molecule type" value="Genomic_DNA"/>
</dbReference>
<name>A0A8H7V5N8_9FUNG</name>
<accession>A0A8H7V5N8</accession>